<evidence type="ECO:0000256" key="4">
    <source>
        <dbReference type="ARBA" id="ARBA00007837"/>
    </source>
</evidence>
<comment type="cofactor">
    <cofactor evidence="2 16 19">
        <name>Mg(2+)</name>
        <dbReference type="ChEBI" id="CHEBI:18420"/>
    </cofactor>
</comment>
<protein>
    <recommendedName>
        <fullName evidence="6 16">Phosphoenolpyruvate-protein phosphotransferase</fullName>
        <ecNumber evidence="5 16">2.7.3.9</ecNumber>
    </recommendedName>
    <alternativeName>
        <fullName evidence="15 16">Phosphotransferase system, enzyme I</fullName>
    </alternativeName>
</protein>
<reference evidence="23 24" key="2">
    <citation type="journal article" date="2010" name="Stand. Genomic Sci.">
        <title>Complete genome sequence of Desulfohalobium retbaense type strain (HR(100)).</title>
        <authorList>
            <person name="Spring S."/>
            <person name="Nolan M."/>
            <person name="Lapidus A."/>
            <person name="Glavina Del Rio T."/>
            <person name="Copeland A."/>
            <person name="Tice H."/>
            <person name="Cheng J.F."/>
            <person name="Lucas S."/>
            <person name="Land M."/>
            <person name="Chen F."/>
            <person name="Bruce D."/>
            <person name="Goodwin L."/>
            <person name="Pitluck S."/>
            <person name="Ivanova N."/>
            <person name="Mavromatis K."/>
            <person name="Mikhailova N."/>
            <person name="Pati A."/>
            <person name="Chen A."/>
            <person name="Palaniappan K."/>
            <person name="Hauser L."/>
            <person name="Chang Y.J."/>
            <person name="Jeffries C.D."/>
            <person name="Munk C."/>
            <person name="Kiss H."/>
            <person name="Chain P."/>
            <person name="Han C."/>
            <person name="Brettin T."/>
            <person name="Detter J.C."/>
            <person name="Schuler E."/>
            <person name="Goker M."/>
            <person name="Rohde M."/>
            <person name="Bristow J."/>
            <person name="Eisen J.A."/>
            <person name="Markowitz V."/>
            <person name="Hugenholtz P."/>
            <person name="Kyrpides N.C."/>
            <person name="Klenk H.P."/>
        </authorList>
    </citation>
    <scope>NUCLEOTIDE SEQUENCE [LARGE SCALE GENOMIC DNA]</scope>
    <source>
        <strain evidence="23 24">DSM 5692</strain>
    </source>
</reference>
<evidence type="ECO:0000256" key="11">
    <source>
        <dbReference type="ARBA" id="ARBA00022683"/>
    </source>
</evidence>
<evidence type="ECO:0000256" key="14">
    <source>
        <dbReference type="ARBA" id="ARBA00022842"/>
    </source>
</evidence>
<keyword evidence="14 16" id="KW-0460">Magnesium</keyword>
<evidence type="ECO:0000256" key="2">
    <source>
        <dbReference type="ARBA" id="ARBA00001946"/>
    </source>
</evidence>
<evidence type="ECO:0000256" key="5">
    <source>
        <dbReference type="ARBA" id="ARBA00012232"/>
    </source>
</evidence>
<feature type="binding site" evidence="18">
    <location>
        <begin position="457"/>
        <end position="458"/>
    </location>
    <ligand>
        <name>phosphoenolpyruvate</name>
        <dbReference type="ChEBI" id="CHEBI:58702"/>
    </ligand>
</feature>
<dbReference type="InterPro" id="IPR024692">
    <property type="entry name" value="PTS_EI"/>
</dbReference>
<keyword evidence="8 16" id="KW-0963">Cytoplasm</keyword>
<proteinExistence type="inferred from homology"/>
<accession>C8X4S6</accession>
<dbReference type="PRINTS" id="PR01736">
    <property type="entry name" value="PHPHTRNFRASE"/>
</dbReference>
<evidence type="ECO:0000313" key="24">
    <source>
        <dbReference type="Proteomes" id="UP000001052"/>
    </source>
</evidence>
<dbReference type="PANTHER" id="PTHR46244:SF6">
    <property type="entry name" value="PHOSPHOENOLPYRUVATE-PROTEIN PHOSPHOTRANSFERASE"/>
    <property type="match status" value="1"/>
</dbReference>
<organism evidence="23 24">
    <name type="scientific">Desulfohalobium retbaense (strain ATCC 49708 / DSM 5692 / JCM 16813 / HR100)</name>
    <dbReference type="NCBI Taxonomy" id="485915"/>
    <lineage>
        <taxon>Bacteria</taxon>
        <taxon>Pseudomonadati</taxon>
        <taxon>Thermodesulfobacteriota</taxon>
        <taxon>Desulfovibrionia</taxon>
        <taxon>Desulfovibrionales</taxon>
        <taxon>Desulfohalobiaceae</taxon>
        <taxon>Desulfohalobium</taxon>
    </lineage>
</organism>
<dbReference type="KEGG" id="drt:Dret_2015"/>
<feature type="domain" description="PEP-utilising enzyme C-terminal" evidence="21">
    <location>
        <begin position="260"/>
        <end position="543"/>
    </location>
</feature>
<feature type="binding site" evidence="18">
    <location>
        <position position="299"/>
    </location>
    <ligand>
        <name>phosphoenolpyruvate</name>
        <dbReference type="ChEBI" id="CHEBI:58702"/>
    </ligand>
</feature>
<dbReference type="OrthoDB" id="9765468at2"/>
<keyword evidence="9 16" id="KW-0762">Sugar transport</keyword>
<dbReference type="SUPFAM" id="SSF51621">
    <property type="entry name" value="Phosphoenolpyruvate/pyruvate domain"/>
    <property type="match status" value="1"/>
</dbReference>
<dbReference type="AlphaFoldDB" id="C8X4S6"/>
<dbReference type="InterPro" id="IPR050499">
    <property type="entry name" value="PEP-utilizing_PTS_enzyme"/>
</dbReference>
<dbReference type="GO" id="GO:0008965">
    <property type="term" value="F:phosphoenolpyruvate-protein phosphotransferase activity"/>
    <property type="evidence" value="ECO:0007669"/>
    <property type="project" value="UniProtKB-EC"/>
</dbReference>
<evidence type="ECO:0000256" key="9">
    <source>
        <dbReference type="ARBA" id="ARBA00022597"/>
    </source>
</evidence>
<evidence type="ECO:0000256" key="15">
    <source>
        <dbReference type="ARBA" id="ARBA00033235"/>
    </source>
</evidence>
<name>C8X4S6_DESRD</name>
<evidence type="ECO:0000256" key="10">
    <source>
        <dbReference type="ARBA" id="ARBA00022679"/>
    </source>
</evidence>
<dbReference type="EC" id="2.7.3.9" evidence="5 16"/>
<comment type="similarity">
    <text evidence="4 16">Belongs to the PEP-utilizing enzyme family.</text>
</comment>
<evidence type="ECO:0000313" key="23">
    <source>
        <dbReference type="EMBL" id="ACV69299.1"/>
    </source>
</evidence>
<dbReference type="InterPro" id="IPR036637">
    <property type="entry name" value="Phosphohistidine_dom_sf"/>
</dbReference>
<gene>
    <name evidence="23" type="ordered locus">Dret_2015</name>
</gene>
<keyword evidence="13 16" id="KW-0418">Kinase</keyword>
<feature type="domain" description="Phosphotransferase system enzyme I N-terminal" evidence="22">
    <location>
        <begin position="7"/>
        <end position="130"/>
    </location>
</feature>
<dbReference type="STRING" id="485915.Dret_2015"/>
<evidence type="ECO:0000256" key="13">
    <source>
        <dbReference type="ARBA" id="ARBA00022777"/>
    </source>
</evidence>
<keyword evidence="10 16" id="KW-0808">Transferase</keyword>
<dbReference type="PROSITE" id="PS00742">
    <property type="entry name" value="PEP_ENZYMES_2"/>
    <property type="match status" value="1"/>
</dbReference>
<keyword evidence="24" id="KW-1185">Reference proteome</keyword>
<feature type="binding site" evidence="19">
    <location>
        <position position="458"/>
    </location>
    <ligand>
        <name>Mg(2+)</name>
        <dbReference type="ChEBI" id="CHEBI:18420"/>
    </ligand>
</feature>
<dbReference type="Proteomes" id="UP000001052">
    <property type="component" value="Chromosome"/>
</dbReference>
<evidence type="ECO:0000256" key="3">
    <source>
        <dbReference type="ARBA" id="ARBA00004496"/>
    </source>
</evidence>
<feature type="binding site" evidence="19">
    <location>
        <position position="434"/>
    </location>
    <ligand>
        <name>Mg(2+)</name>
        <dbReference type="ChEBI" id="CHEBI:18420"/>
    </ligand>
</feature>
<dbReference type="eggNOG" id="COG1080">
    <property type="taxonomic scope" value="Bacteria"/>
</dbReference>
<feature type="binding site" evidence="18">
    <location>
        <position position="468"/>
    </location>
    <ligand>
        <name>phosphoenolpyruvate</name>
        <dbReference type="ChEBI" id="CHEBI:58702"/>
    </ligand>
</feature>
<dbReference type="EMBL" id="CP001734">
    <property type="protein sequence ID" value="ACV69299.1"/>
    <property type="molecule type" value="Genomic_DNA"/>
</dbReference>
<dbReference type="GO" id="GO:0046872">
    <property type="term" value="F:metal ion binding"/>
    <property type="evidence" value="ECO:0007669"/>
    <property type="project" value="UniProtKB-KW"/>
</dbReference>
<evidence type="ECO:0000256" key="16">
    <source>
        <dbReference type="PIRNR" id="PIRNR000732"/>
    </source>
</evidence>
<evidence type="ECO:0000256" key="8">
    <source>
        <dbReference type="ARBA" id="ARBA00022490"/>
    </source>
</evidence>
<evidence type="ECO:0000256" key="19">
    <source>
        <dbReference type="PIRSR" id="PIRSR000732-3"/>
    </source>
</evidence>
<feature type="domain" description="PEP-utilising enzyme mobile" evidence="20">
    <location>
        <begin position="157"/>
        <end position="228"/>
    </location>
</feature>
<dbReference type="InterPro" id="IPR015813">
    <property type="entry name" value="Pyrv/PenolPyrv_kinase-like_dom"/>
</dbReference>
<keyword evidence="7 16" id="KW-0813">Transport</keyword>
<evidence type="ECO:0000259" key="20">
    <source>
        <dbReference type="Pfam" id="PF00391"/>
    </source>
</evidence>
<evidence type="ECO:0000259" key="22">
    <source>
        <dbReference type="Pfam" id="PF05524"/>
    </source>
</evidence>
<dbReference type="Pfam" id="PF02896">
    <property type="entry name" value="PEP-utilizers_C"/>
    <property type="match status" value="1"/>
</dbReference>
<feature type="active site" description="Proton donor" evidence="17">
    <location>
        <position position="505"/>
    </location>
</feature>
<sequence length="599" mass="67259">MARHILSGIPVSTGITIGRVYYLNRGRFCLSARQTVAEGLVDQEIHRLKYAFDQALVELEEIRAKVPEELREHASIIDSHLMILRDPKLRQSAQNYVREMRLNAEWALEKAVDDIEKVFASIEDEYIRDRILDVRSVAERVYKQMLGCEEGPKAITSRVILVAHDLTPADTIEMEVDKIMGFATALGGKTSHVGILARSLQIPAVVGVTDLEDSIQDDDEVIIDGLQGKVFIAPDNEELAQYTELKDQFEAYQSTIMRSCHLPGETIDGYRVNVLANIELFEEVTSVLDHGGEGIGLYRTEYSYLNRNELPSENELFEEYWDLASIVAPERLVIRTLDLGGDKLSDLFGHLEEANPALGLRAIRFCRQYPYLFRTQLRAILRASVTGNVSIMFPMVSGLNELVELKRFVEGVKQELRRENIAYNPDTPIGIMVELPSAVMTADILAKEVDFFSIGTNDLIQYSLGIDRTNKYVSYLYQPLHPALLRSIKSVVDAGHQAGIEVSLCGEMASDPFCVPILMGMQVDNLSINPQSIPGIKRIIRNATMEECAYLLKQVINSSSVAKNNALVQDIIFKRFPEEIMFYSSMLGNDEERPGGLFG</sequence>
<dbReference type="HOGENOM" id="CLU_007308_7_0_7"/>
<feature type="binding site" evidence="18">
    <location>
        <position position="335"/>
    </location>
    <ligand>
        <name>phosphoenolpyruvate</name>
        <dbReference type="ChEBI" id="CHEBI:58702"/>
    </ligand>
</feature>
<dbReference type="NCBIfam" id="TIGR01417">
    <property type="entry name" value="PTS_I_fam"/>
    <property type="match status" value="1"/>
</dbReference>
<reference evidence="24" key="1">
    <citation type="submission" date="2009-09" db="EMBL/GenBank/DDBJ databases">
        <title>The complete chromosome of Desulfohalobium retbaense DSM 5692.</title>
        <authorList>
            <consortium name="US DOE Joint Genome Institute (JGI-PGF)"/>
            <person name="Lucas S."/>
            <person name="Copeland A."/>
            <person name="Lapidus A."/>
            <person name="Glavina del Rio T."/>
            <person name="Dalin E."/>
            <person name="Tice H."/>
            <person name="Bruce D."/>
            <person name="Goodwin L."/>
            <person name="Pitluck S."/>
            <person name="Kyrpides N."/>
            <person name="Mavromatis K."/>
            <person name="Ivanova N."/>
            <person name="Mikhailova N."/>
            <person name="Munk A.C."/>
            <person name="Brettin T."/>
            <person name="Detter J.C."/>
            <person name="Han C."/>
            <person name="Tapia R."/>
            <person name="Larimer F."/>
            <person name="Land M."/>
            <person name="Hauser L."/>
            <person name="Markowitz V."/>
            <person name="Cheng J.-F."/>
            <person name="Hugenholtz P."/>
            <person name="Woyke T."/>
            <person name="Wu D."/>
            <person name="Spring S."/>
            <person name="Klenk H.-P."/>
            <person name="Eisen J.A."/>
        </authorList>
    </citation>
    <scope>NUCLEOTIDE SEQUENCE [LARGE SCALE GENOMIC DNA]</scope>
    <source>
        <strain evidence="24">DSM 5692</strain>
    </source>
</reference>
<dbReference type="Gene3D" id="1.10.274.10">
    <property type="entry name" value="PtsI, HPr-binding domain"/>
    <property type="match status" value="1"/>
</dbReference>
<dbReference type="SUPFAM" id="SSF52009">
    <property type="entry name" value="Phosphohistidine domain"/>
    <property type="match status" value="1"/>
</dbReference>
<dbReference type="InterPro" id="IPR036618">
    <property type="entry name" value="PtsI_HPr-bd_sf"/>
</dbReference>
<comment type="catalytic activity">
    <reaction evidence="1 16">
        <text>L-histidyl-[protein] + phosphoenolpyruvate = N(pros)-phospho-L-histidyl-[protein] + pyruvate</text>
        <dbReference type="Rhea" id="RHEA:23880"/>
        <dbReference type="Rhea" id="RHEA-COMP:9745"/>
        <dbReference type="Rhea" id="RHEA-COMP:9746"/>
        <dbReference type="ChEBI" id="CHEBI:15361"/>
        <dbReference type="ChEBI" id="CHEBI:29979"/>
        <dbReference type="ChEBI" id="CHEBI:58702"/>
        <dbReference type="ChEBI" id="CHEBI:64837"/>
        <dbReference type="EC" id="2.7.3.9"/>
    </reaction>
</comment>
<dbReference type="Gene3D" id="3.50.30.10">
    <property type="entry name" value="Phosphohistidine domain"/>
    <property type="match status" value="1"/>
</dbReference>
<dbReference type="InterPro" id="IPR008279">
    <property type="entry name" value="PEP-util_enz_mobile_dom"/>
</dbReference>
<dbReference type="Pfam" id="PF00391">
    <property type="entry name" value="PEP-utilizers"/>
    <property type="match status" value="1"/>
</dbReference>
<dbReference type="Pfam" id="PF05524">
    <property type="entry name" value="PEP-utilisers_N"/>
    <property type="match status" value="1"/>
</dbReference>
<dbReference type="GO" id="GO:0005737">
    <property type="term" value="C:cytoplasm"/>
    <property type="evidence" value="ECO:0007669"/>
    <property type="project" value="UniProtKB-SubCell"/>
</dbReference>
<keyword evidence="12 16" id="KW-0479">Metal-binding</keyword>
<feature type="active site" description="Tele-phosphohistidine intermediate" evidence="17">
    <location>
        <position position="192"/>
    </location>
</feature>
<evidence type="ECO:0000256" key="18">
    <source>
        <dbReference type="PIRSR" id="PIRSR000732-2"/>
    </source>
</evidence>
<dbReference type="InterPro" id="IPR023151">
    <property type="entry name" value="PEP_util_CS"/>
</dbReference>
<dbReference type="InterPro" id="IPR040442">
    <property type="entry name" value="Pyrv_kinase-like_dom_sf"/>
</dbReference>
<evidence type="ECO:0000259" key="21">
    <source>
        <dbReference type="Pfam" id="PF02896"/>
    </source>
</evidence>
<evidence type="ECO:0000256" key="12">
    <source>
        <dbReference type="ARBA" id="ARBA00022723"/>
    </source>
</evidence>
<dbReference type="InterPro" id="IPR008731">
    <property type="entry name" value="PTS_EIN"/>
</dbReference>
<evidence type="ECO:0000256" key="7">
    <source>
        <dbReference type="ARBA" id="ARBA00022448"/>
    </source>
</evidence>
<dbReference type="SUPFAM" id="SSF47831">
    <property type="entry name" value="Enzyme I of the PEP:sugar phosphotransferase system HPr-binding (sub)domain"/>
    <property type="match status" value="1"/>
</dbReference>
<comment type="function">
    <text evidence="16">General (non sugar-specific) component of the phosphoenolpyruvate-dependent sugar phosphotransferase system (sugar PTS). This major carbohydrate active-transport system catalyzes the phosphorylation of incoming sugar substrates concomitantly with their translocation across the cell membrane. Enzyme I transfers the phosphoryl group from phosphoenolpyruvate (PEP) to the phosphoryl carrier protein (HPr).</text>
</comment>
<dbReference type="GO" id="GO:0016301">
    <property type="term" value="F:kinase activity"/>
    <property type="evidence" value="ECO:0007669"/>
    <property type="project" value="UniProtKB-KW"/>
</dbReference>
<evidence type="ECO:0000256" key="17">
    <source>
        <dbReference type="PIRSR" id="PIRSR000732-1"/>
    </source>
</evidence>
<dbReference type="InterPro" id="IPR006318">
    <property type="entry name" value="PTS_EI-like"/>
</dbReference>
<dbReference type="GO" id="GO:0009401">
    <property type="term" value="P:phosphoenolpyruvate-dependent sugar phosphotransferase system"/>
    <property type="evidence" value="ECO:0007669"/>
    <property type="project" value="UniProtKB-KW"/>
</dbReference>
<evidence type="ECO:0000256" key="1">
    <source>
        <dbReference type="ARBA" id="ARBA00000683"/>
    </source>
</evidence>
<dbReference type="Gene3D" id="3.20.20.60">
    <property type="entry name" value="Phosphoenolpyruvate-binding domains"/>
    <property type="match status" value="1"/>
</dbReference>
<comment type="subcellular location">
    <subcellularLocation>
        <location evidence="3 16">Cytoplasm</location>
    </subcellularLocation>
</comment>
<dbReference type="PANTHER" id="PTHR46244">
    <property type="entry name" value="PHOSPHOENOLPYRUVATE-PROTEIN PHOSPHOTRANSFERASE"/>
    <property type="match status" value="1"/>
</dbReference>
<dbReference type="RefSeq" id="WP_015752441.1">
    <property type="nucleotide sequence ID" value="NC_013223.1"/>
</dbReference>
<evidence type="ECO:0000256" key="6">
    <source>
        <dbReference type="ARBA" id="ARBA00016544"/>
    </source>
</evidence>
<keyword evidence="11 16" id="KW-0598">Phosphotransferase system</keyword>
<dbReference type="InterPro" id="IPR000121">
    <property type="entry name" value="PEP_util_C"/>
</dbReference>
<dbReference type="PIRSF" id="PIRSF000732">
    <property type="entry name" value="PTS_enzyme_I"/>
    <property type="match status" value="1"/>
</dbReference>